<dbReference type="Proteomes" id="UP000295188">
    <property type="component" value="Unassembled WGS sequence"/>
</dbReference>
<evidence type="ECO:0000313" key="4">
    <source>
        <dbReference type="EMBL" id="TCS80886.1"/>
    </source>
</evidence>
<evidence type="ECO:0000313" key="5">
    <source>
        <dbReference type="Proteomes" id="UP000295188"/>
    </source>
</evidence>
<dbReference type="AlphaFoldDB" id="A0A4R3KCD4"/>
<evidence type="ECO:0000259" key="3">
    <source>
        <dbReference type="SMART" id="SM00646"/>
    </source>
</evidence>
<comment type="caution">
    <text evidence="4">The sequence shown here is derived from an EMBL/GenBank/DDBJ whole genome shotgun (WGS) entry which is preliminary data.</text>
</comment>
<dbReference type="GO" id="GO:0009253">
    <property type="term" value="P:peptidoglycan catabolic process"/>
    <property type="evidence" value="ECO:0007669"/>
    <property type="project" value="InterPro"/>
</dbReference>
<sequence length="347" mass="38119">MLKKTSLFLVLAIFLFQAVCLAGSFSPDDFRYSVLRSSSVTNYLHMEFRLSDKNTKYTLQVNPENKRELFLTISDTKLKHNNLKQTALDGEFADKISFKDDGANIRAVISLPYDADQADYKAYMVDNNKSKSGNNVLAVDISKKEVQKSVSPSLQAVAGHVIVIDPGHGGSDSGAVGPDGIMEKNVTLAVAQKVYNILVNNGATVIMTRTTDRDVYAPNASAVDELQARVNVGEFTRGTDIFLSIHANSFSSPSANGTGTYYYQYSPQGERLASLMQEEMINANGLTDRGTAAANFYVLKHTSMPSALIELAFISNYQEEQLLNSDDFQETMAEAICRGISRYFQGS</sequence>
<accession>A0A4R3KCD4</accession>
<keyword evidence="2" id="KW-0732">Signal</keyword>
<dbReference type="GO" id="GO:0030288">
    <property type="term" value="C:outer membrane-bounded periplasmic space"/>
    <property type="evidence" value="ECO:0007669"/>
    <property type="project" value="TreeGrafter"/>
</dbReference>
<dbReference type="CDD" id="cd02696">
    <property type="entry name" value="MurNAc-LAA"/>
    <property type="match status" value="1"/>
</dbReference>
<keyword evidence="5" id="KW-1185">Reference proteome</keyword>
<keyword evidence="1" id="KW-0378">Hydrolase</keyword>
<name>A0A4R3KCD4_9FIRM</name>
<dbReference type="EMBL" id="SMAA01000003">
    <property type="protein sequence ID" value="TCS80886.1"/>
    <property type="molecule type" value="Genomic_DNA"/>
</dbReference>
<organism evidence="4 5">
    <name type="scientific">Pectinatus cerevisiiphilus</name>
    <dbReference type="NCBI Taxonomy" id="86956"/>
    <lineage>
        <taxon>Bacteria</taxon>
        <taxon>Bacillati</taxon>
        <taxon>Bacillota</taxon>
        <taxon>Negativicutes</taxon>
        <taxon>Selenomonadales</taxon>
        <taxon>Selenomonadaceae</taxon>
        <taxon>Pectinatus</taxon>
    </lineage>
</organism>
<dbReference type="PANTHER" id="PTHR30404">
    <property type="entry name" value="N-ACETYLMURAMOYL-L-ALANINE AMIDASE"/>
    <property type="match status" value="1"/>
</dbReference>
<feature type="domain" description="MurNAc-LAA" evidence="3">
    <location>
        <begin position="230"/>
        <end position="341"/>
    </location>
</feature>
<dbReference type="SUPFAM" id="SSF53187">
    <property type="entry name" value="Zn-dependent exopeptidases"/>
    <property type="match status" value="1"/>
</dbReference>
<proteinExistence type="predicted"/>
<dbReference type="Pfam" id="PF01520">
    <property type="entry name" value="Amidase_3"/>
    <property type="match status" value="1"/>
</dbReference>
<evidence type="ECO:0000256" key="2">
    <source>
        <dbReference type="SAM" id="SignalP"/>
    </source>
</evidence>
<protein>
    <submittedName>
        <fullName evidence="4">N-acetylmuramoyl-L-alanine amidase</fullName>
    </submittedName>
</protein>
<evidence type="ECO:0000256" key="1">
    <source>
        <dbReference type="ARBA" id="ARBA00022801"/>
    </source>
</evidence>
<dbReference type="InterPro" id="IPR050695">
    <property type="entry name" value="N-acetylmuramoyl_amidase_3"/>
</dbReference>
<feature type="signal peptide" evidence="2">
    <location>
        <begin position="1"/>
        <end position="22"/>
    </location>
</feature>
<reference evidence="4 5" key="1">
    <citation type="submission" date="2019-03" db="EMBL/GenBank/DDBJ databases">
        <title>Genomic Encyclopedia of Type Strains, Phase IV (KMG-IV): sequencing the most valuable type-strain genomes for metagenomic binning, comparative biology and taxonomic classification.</title>
        <authorList>
            <person name="Goeker M."/>
        </authorList>
    </citation>
    <scope>NUCLEOTIDE SEQUENCE [LARGE SCALE GENOMIC DNA]</scope>
    <source>
        <strain evidence="4 5">DSM 20467</strain>
    </source>
</reference>
<dbReference type="Gene3D" id="3.40.630.40">
    <property type="entry name" value="Zn-dependent exopeptidases"/>
    <property type="match status" value="1"/>
</dbReference>
<dbReference type="SMART" id="SM00646">
    <property type="entry name" value="Ami_3"/>
    <property type="match status" value="1"/>
</dbReference>
<dbReference type="GO" id="GO:0008745">
    <property type="term" value="F:N-acetylmuramoyl-L-alanine amidase activity"/>
    <property type="evidence" value="ECO:0007669"/>
    <property type="project" value="InterPro"/>
</dbReference>
<dbReference type="PANTHER" id="PTHR30404:SF0">
    <property type="entry name" value="N-ACETYLMURAMOYL-L-ALANINE AMIDASE AMIC"/>
    <property type="match status" value="1"/>
</dbReference>
<dbReference type="InterPro" id="IPR002508">
    <property type="entry name" value="MurNAc-LAA_cat"/>
</dbReference>
<dbReference type="RefSeq" id="WP_231040108.1">
    <property type="nucleotide sequence ID" value="NZ_SMAA01000003.1"/>
</dbReference>
<feature type="chain" id="PRO_5039496166" evidence="2">
    <location>
        <begin position="23"/>
        <end position="347"/>
    </location>
</feature>
<gene>
    <name evidence="4" type="ORF">EDC37_10355</name>
</gene>